<dbReference type="Pfam" id="PF17820">
    <property type="entry name" value="PDZ_6"/>
    <property type="match status" value="1"/>
</dbReference>
<feature type="compositionally biased region" description="Pro residues" evidence="1">
    <location>
        <begin position="46"/>
        <end position="57"/>
    </location>
</feature>
<accession>A0ABU9AT84</accession>
<sequence>MELFERMHRDGATEDDLRKLLQDRSEQSLIDPEEKAKDRDLYRYDPPQPERPLPPQAPTWKIGLMVEPIPEVVRDHFALNRGEGVRISEVADGSPAHRLGLQVNDIILSAGDKKIGSIDDLRQAVEQAGREDKPLKLAWIHRGERKDAKLRPEGPPPQADREEGRPGQEGRPAAEGERKRSALVGSMEQLARQMERQQRQIEELRREVEKLKRESRGDE</sequence>
<dbReference type="Gene3D" id="2.30.42.10">
    <property type="match status" value="1"/>
</dbReference>
<dbReference type="InterPro" id="IPR036034">
    <property type="entry name" value="PDZ_sf"/>
</dbReference>
<comment type="caution">
    <text evidence="3">The sequence shown here is derived from an EMBL/GenBank/DDBJ whole genome shotgun (WGS) entry which is preliminary data.</text>
</comment>
<name>A0ABU9AT84_9BACT</name>
<dbReference type="EMBL" id="JBBUKT010000002">
    <property type="protein sequence ID" value="MEK7950356.1"/>
    <property type="molecule type" value="Genomic_DNA"/>
</dbReference>
<reference evidence="3 4" key="1">
    <citation type="submission" date="2024-04" db="EMBL/GenBank/DDBJ databases">
        <title>Luteolibacter sp. isolated from soil.</title>
        <authorList>
            <person name="An J."/>
        </authorList>
    </citation>
    <scope>NUCLEOTIDE SEQUENCE [LARGE SCALE GENOMIC DNA]</scope>
    <source>
        <strain evidence="3 4">Y139</strain>
    </source>
</reference>
<dbReference type="InterPro" id="IPR001478">
    <property type="entry name" value="PDZ"/>
</dbReference>
<dbReference type="RefSeq" id="WP_341403858.1">
    <property type="nucleotide sequence ID" value="NZ_JBBUKT010000002.1"/>
</dbReference>
<dbReference type="InterPro" id="IPR041489">
    <property type="entry name" value="PDZ_6"/>
</dbReference>
<evidence type="ECO:0000256" key="1">
    <source>
        <dbReference type="SAM" id="MobiDB-lite"/>
    </source>
</evidence>
<dbReference type="SUPFAM" id="SSF50156">
    <property type="entry name" value="PDZ domain-like"/>
    <property type="match status" value="1"/>
</dbReference>
<feature type="compositionally biased region" description="Basic and acidic residues" evidence="1">
    <location>
        <begin position="1"/>
        <end position="43"/>
    </location>
</feature>
<evidence type="ECO:0000259" key="2">
    <source>
        <dbReference type="SMART" id="SM00228"/>
    </source>
</evidence>
<evidence type="ECO:0000313" key="3">
    <source>
        <dbReference type="EMBL" id="MEK7950356.1"/>
    </source>
</evidence>
<evidence type="ECO:0000313" key="4">
    <source>
        <dbReference type="Proteomes" id="UP001371305"/>
    </source>
</evidence>
<dbReference type="SMART" id="SM00228">
    <property type="entry name" value="PDZ"/>
    <property type="match status" value="1"/>
</dbReference>
<organism evidence="3 4">
    <name type="scientific">Luteolibacter soli</name>
    <dbReference type="NCBI Taxonomy" id="3135280"/>
    <lineage>
        <taxon>Bacteria</taxon>
        <taxon>Pseudomonadati</taxon>
        <taxon>Verrucomicrobiota</taxon>
        <taxon>Verrucomicrobiia</taxon>
        <taxon>Verrucomicrobiales</taxon>
        <taxon>Verrucomicrobiaceae</taxon>
        <taxon>Luteolibacter</taxon>
    </lineage>
</organism>
<feature type="domain" description="PDZ" evidence="2">
    <location>
        <begin position="62"/>
        <end position="143"/>
    </location>
</feature>
<protein>
    <submittedName>
        <fullName evidence="3">PDZ domain-containing protein</fullName>
    </submittedName>
</protein>
<keyword evidence="4" id="KW-1185">Reference proteome</keyword>
<feature type="region of interest" description="Disordered" evidence="1">
    <location>
        <begin position="142"/>
        <end position="183"/>
    </location>
</feature>
<feature type="region of interest" description="Disordered" evidence="1">
    <location>
        <begin position="1"/>
        <end position="57"/>
    </location>
</feature>
<proteinExistence type="predicted"/>
<gene>
    <name evidence="3" type="ORF">WKV53_07610</name>
</gene>
<feature type="compositionally biased region" description="Basic and acidic residues" evidence="1">
    <location>
        <begin position="142"/>
        <end position="152"/>
    </location>
</feature>
<feature type="compositionally biased region" description="Basic and acidic residues" evidence="1">
    <location>
        <begin position="159"/>
        <end position="180"/>
    </location>
</feature>
<dbReference type="Proteomes" id="UP001371305">
    <property type="component" value="Unassembled WGS sequence"/>
</dbReference>